<proteinExistence type="predicted"/>
<dbReference type="PANTHER" id="PTHR31234:SF4">
    <property type="entry name" value="EXPRESSED PROTEIN"/>
    <property type="match status" value="1"/>
</dbReference>
<evidence type="ECO:0000259" key="6">
    <source>
        <dbReference type="Pfam" id="PF03168"/>
    </source>
</evidence>
<evidence type="ECO:0000313" key="8">
    <source>
        <dbReference type="RefSeq" id="XP_048133363.1"/>
    </source>
</evidence>
<dbReference type="Gene3D" id="2.60.40.1820">
    <property type="match status" value="1"/>
</dbReference>
<organism evidence="7 8">
    <name type="scientific">Rhodamnia argentea</name>
    <dbReference type="NCBI Taxonomy" id="178133"/>
    <lineage>
        <taxon>Eukaryota</taxon>
        <taxon>Viridiplantae</taxon>
        <taxon>Streptophyta</taxon>
        <taxon>Embryophyta</taxon>
        <taxon>Tracheophyta</taxon>
        <taxon>Spermatophyta</taxon>
        <taxon>Magnoliopsida</taxon>
        <taxon>eudicotyledons</taxon>
        <taxon>Gunneridae</taxon>
        <taxon>Pentapetalae</taxon>
        <taxon>rosids</taxon>
        <taxon>malvids</taxon>
        <taxon>Myrtales</taxon>
        <taxon>Myrtaceae</taxon>
        <taxon>Myrtoideae</taxon>
        <taxon>Myrteae</taxon>
        <taxon>Australasian group</taxon>
        <taxon>Rhodamnia</taxon>
    </lineage>
</organism>
<gene>
    <name evidence="8" type="primary">LOC115749094</name>
</gene>
<evidence type="ECO:0000313" key="7">
    <source>
        <dbReference type="Proteomes" id="UP000827889"/>
    </source>
</evidence>
<comment type="subcellular location">
    <subcellularLocation>
        <location evidence="1">Membrane</location>
        <topology evidence="1">Single-pass membrane protein</topology>
    </subcellularLocation>
</comment>
<dbReference type="SUPFAM" id="SSF117070">
    <property type="entry name" value="LEA14-like"/>
    <property type="match status" value="1"/>
</dbReference>
<sequence length="226" mass="24903">MSSKHSTASIPYAPLPPPPPNAAAVVVVLPPYPRHGGFRLRRCLGFSAALLLVAASAFLLFPSDPAVQLTRIRLNRVRVSMSPSLTLDLSFNLTLRVQNRDLFSMYLRSFNVSVGYRGRELGFVTTEGERIRARGSSYVDTTLDLDGLQVVHDAFYLLEDLAKGVVPFDADAKVNGVLGILFVELPIKARVSCEVSVNVKNQTIAHQNCSPEGFCLREHLNPIKLW</sequence>
<feature type="transmembrane region" description="Helical" evidence="5">
    <location>
        <begin position="43"/>
        <end position="61"/>
    </location>
</feature>
<evidence type="ECO:0000256" key="5">
    <source>
        <dbReference type="SAM" id="Phobius"/>
    </source>
</evidence>
<evidence type="ECO:0000256" key="1">
    <source>
        <dbReference type="ARBA" id="ARBA00004167"/>
    </source>
</evidence>
<dbReference type="GeneID" id="115749094"/>
<accession>A0ABM3H9T4</accession>
<evidence type="ECO:0000256" key="4">
    <source>
        <dbReference type="ARBA" id="ARBA00023136"/>
    </source>
</evidence>
<name>A0ABM3H9T4_9MYRT</name>
<protein>
    <submittedName>
        <fullName evidence="8">Uncharacterized protein LOC115749094 isoform X1</fullName>
    </submittedName>
</protein>
<feature type="domain" description="Late embryogenesis abundant protein LEA-2 subgroup" evidence="6">
    <location>
        <begin position="94"/>
        <end position="188"/>
    </location>
</feature>
<keyword evidence="4 5" id="KW-0472">Membrane</keyword>
<keyword evidence="2 5" id="KW-0812">Transmembrane</keyword>
<dbReference type="RefSeq" id="XP_048133363.1">
    <property type="nucleotide sequence ID" value="XM_048277406.1"/>
</dbReference>
<dbReference type="Pfam" id="PF03168">
    <property type="entry name" value="LEA_2"/>
    <property type="match status" value="1"/>
</dbReference>
<evidence type="ECO:0000256" key="3">
    <source>
        <dbReference type="ARBA" id="ARBA00022989"/>
    </source>
</evidence>
<dbReference type="InterPro" id="IPR004864">
    <property type="entry name" value="LEA_2"/>
</dbReference>
<evidence type="ECO:0000256" key="2">
    <source>
        <dbReference type="ARBA" id="ARBA00022692"/>
    </source>
</evidence>
<keyword evidence="7" id="KW-1185">Reference proteome</keyword>
<dbReference type="Proteomes" id="UP000827889">
    <property type="component" value="Chromosome 4"/>
</dbReference>
<dbReference type="InterPro" id="IPR044839">
    <property type="entry name" value="NDR1-like"/>
</dbReference>
<keyword evidence="3 5" id="KW-1133">Transmembrane helix</keyword>
<reference evidence="8" key="1">
    <citation type="submission" date="2025-08" db="UniProtKB">
        <authorList>
            <consortium name="RefSeq"/>
        </authorList>
    </citation>
    <scope>IDENTIFICATION</scope>
    <source>
        <tissue evidence="8">Leaf</tissue>
    </source>
</reference>
<dbReference type="PANTHER" id="PTHR31234">
    <property type="entry name" value="LATE EMBRYOGENESIS ABUNDANT (LEA) HYDROXYPROLINE-RICH GLYCOPROTEIN FAMILY"/>
    <property type="match status" value="1"/>
</dbReference>